<dbReference type="EMBL" id="FR872582">
    <property type="protein sequence ID" value="CCB88657.1"/>
    <property type="molecule type" value="Genomic_DNA"/>
</dbReference>
<reference evidence="1 2" key="2">
    <citation type="journal article" date="2011" name="Mol. Biol. Evol.">
        <title>Unity in variety--the pan-genome of the Chlamydiae.</title>
        <authorList>
            <person name="Collingro A."/>
            <person name="Tischler P."/>
            <person name="Weinmaier T."/>
            <person name="Penz T."/>
            <person name="Heinz E."/>
            <person name="Brunham R.C."/>
            <person name="Read T.D."/>
            <person name="Bavoil P.M."/>
            <person name="Sachse K."/>
            <person name="Kahane S."/>
            <person name="Friedman M.G."/>
            <person name="Rattei T."/>
            <person name="Myers G.S."/>
            <person name="Horn M."/>
        </authorList>
    </citation>
    <scope>NUCLEOTIDE SEQUENCE [LARGE SCALE GENOMIC DNA]</scope>
    <source>
        <strain evidence="2">ATCC VR-1471 / Z</strain>
    </source>
</reference>
<dbReference type="SUPFAM" id="SSF54909">
    <property type="entry name" value="Dimeric alpha+beta barrel"/>
    <property type="match status" value="1"/>
</dbReference>
<dbReference type="Gene3D" id="3.30.70.100">
    <property type="match status" value="1"/>
</dbReference>
<dbReference type="InterPro" id="IPR011008">
    <property type="entry name" value="Dimeric_a/b-barrel"/>
</dbReference>
<evidence type="ECO:0000313" key="1">
    <source>
        <dbReference type="EMBL" id="CCB88657.1"/>
    </source>
</evidence>
<dbReference type="HOGENOM" id="CLU_170996_0_0_0"/>
<dbReference type="Proteomes" id="UP000000496">
    <property type="component" value="Chromosome gsn.131"/>
</dbReference>
<reference key="1">
    <citation type="journal article" date="2011" name="Mol. Biol. Evol.">
        <title>Unity in variety -- the pan-genome of the Chlamydiae.</title>
        <authorList>
            <person name="Collingro A."/>
            <person name="Tischler P."/>
            <person name="Weinmaier T."/>
            <person name="Penz T."/>
            <person name="Heinz E."/>
            <person name="Brunham R.C."/>
            <person name="Read T.D."/>
            <person name="Bavoil P.M."/>
            <person name="Sachse K."/>
            <person name="Kahane S."/>
            <person name="Friedman M.G."/>
            <person name="Rattei T."/>
            <person name="Myers G.S.A."/>
            <person name="Horn M."/>
        </authorList>
    </citation>
    <scope>NUCLEOTIDE SEQUENCE</scope>
    <source>
        <strain>Z</strain>
    </source>
</reference>
<protein>
    <recommendedName>
        <fullName evidence="3">ABM domain-containing protein</fullName>
    </recommendedName>
</protein>
<name>F8L7D0_SIMNZ</name>
<dbReference type="OrthoDB" id="6105906at2"/>
<keyword evidence="2" id="KW-1185">Reference proteome</keyword>
<organism evidence="1 2">
    <name type="scientific">Simkania negevensis (strain ATCC VR-1471 / DSM 27360 / Z)</name>
    <dbReference type="NCBI Taxonomy" id="331113"/>
    <lineage>
        <taxon>Bacteria</taxon>
        <taxon>Pseudomonadati</taxon>
        <taxon>Chlamydiota</taxon>
        <taxon>Chlamydiia</taxon>
        <taxon>Parachlamydiales</taxon>
        <taxon>Simkaniaceae</taxon>
        <taxon>Simkania</taxon>
    </lineage>
</organism>
<evidence type="ECO:0008006" key="3">
    <source>
        <dbReference type="Google" id="ProtNLM"/>
    </source>
</evidence>
<dbReference type="AlphaFoldDB" id="F8L7D0"/>
<dbReference type="eggNOG" id="COG2329">
    <property type="taxonomic scope" value="Bacteria"/>
</dbReference>
<accession>F8L7D0</accession>
<dbReference type="STRING" id="331113.SNE_A07800"/>
<gene>
    <name evidence="1" type="ordered locus">SNE_A07800</name>
</gene>
<dbReference type="RefSeq" id="WP_013943124.1">
    <property type="nucleotide sequence ID" value="NC_015713.1"/>
</dbReference>
<proteinExistence type="predicted"/>
<dbReference type="KEGG" id="sng:SNE_A07800"/>
<evidence type="ECO:0000313" key="2">
    <source>
        <dbReference type="Proteomes" id="UP000000496"/>
    </source>
</evidence>
<sequence length="110" mass="12843">MFAVIYRGVVKREKEAAFRKAWHVVAAFFVESRGALGSSLHRSDEGVWVAYSRWPDRKTRDASWPREEEEINETFPLHVKEAIQELKTCFENEEPQICMELLDEVKKSKG</sequence>